<sequence>MKTMSMVVTWKLQAPYSICKQYVADKAGIPLQIFYTLEGEYGKGFVNYWPSLNNSPNWRWGVEKKLDFGLTYGL</sequence>
<gene>
    <name evidence="1" type="ORF">H5410_058668</name>
</gene>
<proteinExistence type="predicted"/>
<dbReference type="EMBL" id="JACXVP010000011">
    <property type="protein sequence ID" value="KAG5578534.1"/>
    <property type="molecule type" value="Genomic_DNA"/>
</dbReference>
<comment type="caution">
    <text evidence="1">The sequence shown here is derived from an EMBL/GenBank/DDBJ whole genome shotgun (WGS) entry which is preliminary data.</text>
</comment>
<reference evidence="1 2" key="1">
    <citation type="submission" date="2020-09" db="EMBL/GenBank/DDBJ databases">
        <title>De no assembly of potato wild relative species, Solanum commersonii.</title>
        <authorList>
            <person name="Cho K."/>
        </authorList>
    </citation>
    <scope>NUCLEOTIDE SEQUENCE [LARGE SCALE GENOMIC DNA]</scope>
    <source>
        <strain evidence="1">LZ3.2</strain>
        <tissue evidence="1">Leaf</tissue>
    </source>
</reference>
<name>A0A9J5WUB3_SOLCO</name>
<organism evidence="1 2">
    <name type="scientific">Solanum commersonii</name>
    <name type="common">Commerson's wild potato</name>
    <name type="synonym">Commerson's nightshade</name>
    <dbReference type="NCBI Taxonomy" id="4109"/>
    <lineage>
        <taxon>Eukaryota</taxon>
        <taxon>Viridiplantae</taxon>
        <taxon>Streptophyta</taxon>
        <taxon>Embryophyta</taxon>
        <taxon>Tracheophyta</taxon>
        <taxon>Spermatophyta</taxon>
        <taxon>Magnoliopsida</taxon>
        <taxon>eudicotyledons</taxon>
        <taxon>Gunneridae</taxon>
        <taxon>Pentapetalae</taxon>
        <taxon>asterids</taxon>
        <taxon>lamiids</taxon>
        <taxon>Solanales</taxon>
        <taxon>Solanaceae</taxon>
        <taxon>Solanoideae</taxon>
        <taxon>Solaneae</taxon>
        <taxon>Solanum</taxon>
    </lineage>
</organism>
<accession>A0A9J5WUB3</accession>
<evidence type="ECO:0000313" key="1">
    <source>
        <dbReference type="EMBL" id="KAG5578534.1"/>
    </source>
</evidence>
<protein>
    <submittedName>
        <fullName evidence="1">Uncharacterized protein</fullName>
    </submittedName>
</protein>
<dbReference type="Proteomes" id="UP000824120">
    <property type="component" value="Chromosome 11"/>
</dbReference>
<dbReference type="AlphaFoldDB" id="A0A9J5WUB3"/>
<evidence type="ECO:0000313" key="2">
    <source>
        <dbReference type="Proteomes" id="UP000824120"/>
    </source>
</evidence>
<keyword evidence="2" id="KW-1185">Reference proteome</keyword>